<comment type="similarity">
    <text evidence="1 5">Belongs to the glutathione peroxidase family.</text>
</comment>
<reference evidence="8 9" key="1">
    <citation type="submission" date="2018-03" db="EMBL/GenBank/DDBJ databases">
        <title>Genomic Encyclopedia of Archaeal and Bacterial Type Strains, Phase II (KMG-II): from individual species to whole genera.</title>
        <authorList>
            <person name="Goeker M."/>
        </authorList>
    </citation>
    <scope>NUCLEOTIDE SEQUENCE [LARGE SCALE GENOMIC DNA]</scope>
    <source>
        <strain evidence="8 9">DSM 29328</strain>
    </source>
</reference>
<keyword evidence="3 5" id="KW-0560">Oxidoreductase</keyword>
<dbReference type="InterPro" id="IPR013766">
    <property type="entry name" value="Thioredoxin_domain"/>
</dbReference>
<feature type="signal peptide" evidence="6">
    <location>
        <begin position="1"/>
        <end position="19"/>
    </location>
</feature>
<dbReference type="SUPFAM" id="SSF52833">
    <property type="entry name" value="Thioredoxin-like"/>
    <property type="match status" value="1"/>
</dbReference>
<dbReference type="PROSITE" id="PS51355">
    <property type="entry name" value="GLUTATHIONE_PEROXID_3"/>
    <property type="match status" value="1"/>
</dbReference>
<evidence type="ECO:0000313" key="8">
    <source>
        <dbReference type="EMBL" id="PRY22549.1"/>
    </source>
</evidence>
<feature type="domain" description="Thioredoxin" evidence="7">
    <location>
        <begin position="15"/>
        <end position="173"/>
    </location>
</feature>
<name>A0A2T0RMY5_9RHOB</name>
<dbReference type="AlphaFoldDB" id="A0A2T0RMY5"/>
<dbReference type="Gene3D" id="3.40.30.10">
    <property type="entry name" value="Glutaredoxin"/>
    <property type="match status" value="1"/>
</dbReference>
<gene>
    <name evidence="8" type="ORF">CLV78_10689</name>
</gene>
<sequence>MLRILTLTFLIVLGHQVNAETVSGEFTSIDGGVISLEDWRGGPVLVVNTASRCGFTRQYDDLQALHDRYQARGLRVLAVPSNDFRQELATAEQVKDFCAVNFDLDLPMTDITHVRGKRAHTFYKDVRAATGFAPRWNFNKVLVGPDGTVVKTWPARTNPQSREITQEIEALLN</sequence>
<dbReference type="PRINTS" id="PR01011">
    <property type="entry name" value="GLUTPROXDASE"/>
</dbReference>
<comment type="caution">
    <text evidence="8">The sequence shown here is derived from an EMBL/GenBank/DDBJ whole genome shotgun (WGS) entry which is preliminary data.</text>
</comment>
<organism evidence="8 9">
    <name type="scientific">Aliiruegeria haliotis</name>
    <dbReference type="NCBI Taxonomy" id="1280846"/>
    <lineage>
        <taxon>Bacteria</taxon>
        <taxon>Pseudomonadati</taxon>
        <taxon>Pseudomonadota</taxon>
        <taxon>Alphaproteobacteria</taxon>
        <taxon>Rhodobacterales</taxon>
        <taxon>Roseobacteraceae</taxon>
        <taxon>Aliiruegeria</taxon>
    </lineage>
</organism>
<keyword evidence="6" id="KW-0732">Signal</keyword>
<dbReference type="CDD" id="cd00340">
    <property type="entry name" value="GSH_Peroxidase"/>
    <property type="match status" value="1"/>
</dbReference>
<dbReference type="InterPro" id="IPR036249">
    <property type="entry name" value="Thioredoxin-like_sf"/>
</dbReference>
<dbReference type="InterPro" id="IPR000889">
    <property type="entry name" value="Glutathione_peroxidase"/>
</dbReference>
<feature type="active site" evidence="4">
    <location>
        <position position="53"/>
    </location>
</feature>
<dbReference type="EMBL" id="PVTD01000006">
    <property type="protein sequence ID" value="PRY22549.1"/>
    <property type="molecule type" value="Genomic_DNA"/>
</dbReference>
<dbReference type="OrthoDB" id="9785502at2"/>
<feature type="chain" id="PRO_5015710992" description="Glutathione peroxidase" evidence="6">
    <location>
        <begin position="20"/>
        <end position="173"/>
    </location>
</feature>
<dbReference type="Proteomes" id="UP000239480">
    <property type="component" value="Unassembled WGS sequence"/>
</dbReference>
<dbReference type="PROSITE" id="PS51352">
    <property type="entry name" value="THIOREDOXIN_2"/>
    <property type="match status" value="1"/>
</dbReference>
<evidence type="ECO:0000256" key="4">
    <source>
        <dbReference type="PIRSR" id="PIRSR000303-1"/>
    </source>
</evidence>
<evidence type="ECO:0000256" key="3">
    <source>
        <dbReference type="ARBA" id="ARBA00023002"/>
    </source>
</evidence>
<protein>
    <recommendedName>
        <fullName evidence="5">Glutathione peroxidase</fullName>
    </recommendedName>
</protein>
<evidence type="ECO:0000259" key="7">
    <source>
        <dbReference type="PROSITE" id="PS51352"/>
    </source>
</evidence>
<keyword evidence="9" id="KW-1185">Reference proteome</keyword>
<evidence type="ECO:0000256" key="1">
    <source>
        <dbReference type="ARBA" id="ARBA00006926"/>
    </source>
</evidence>
<dbReference type="RefSeq" id="WP_106205630.1">
    <property type="nucleotide sequence ID" value="NZ_PVTD01000006.1"/>
</dbReference>
<dbReference type="Pfam" id="PF00255">
    <property type="entry name" value="GSHPx"/>
    <property type="match status" value="1"/>
</dbReference>
<dbReference type="PIRSF" id="PIRSF000303">
    <property type="entry name" value="Glutathion_perox"/>
    <property type="match status" value="1"/>
</dbReference>
<proteinExistence type="inferred from homology"/>
<dbReference type="PANTHER" id="PTHR11592:SF78">
    <property type="entry name" value="GLUTATHIONE PEROXIDASE"/>
    <property type="match status" value="1"/>
</dbReference>
<keyword evidence="2 5" id="KW-0575">Peroxidase</keyword>
<dbReference type="PANTHER" id="PTHR11592">
    <property type="entry name" value="GLUTATHIONE PEROXIDASE"/>
    <property type="match status" value="1"/>
</dbReference>
<evidence type="ECO:0000256" key="2">
    <source>
        <dbReference type="ARBA" id="ARBA00022559"/>
    </source>
</evidence>
<dbReference type="GO" id="GO:0034599">
    <property type="term" value="P:cellular response to oxidative stress"/>
    <property type="evidence" value="ECO:0007669"/>
    <property type="project" value="TreeGrafter"/>
</dbReference>
<dbReference type="GO" id="GO:0004601">
    <property type="term" value="F:peroxidase activity"/>
    <property type="evidence" value="ECO:0007669"/>
    <property type="project" value="UniProtKB-KW"/>
</dbReference>
<evidence type="ECO:0000313" key="9">
    <source>
        <dbReference type="Proteomes" id="UP000239480"/>
    </source>
</evidence>
<evidence type="ECO:0000256" key="5">
    <source>
        <dbReference type="RuleBase" id="RU000499"/>
    </source>
</evidence>
<accession>A0A2T0RMY5</accession>
<evidence type="ECO:0000256" key="6">
    <source>
        <dbReference type="SAM" id="SignalP"/>
    </source>
</evidence>